<reference evidence="2" key="1">
    <citation type="journal article" date="2015" name="Nature">
        <title>Complex archaea that bridge the gap between prokaryotes and eukaryotes.</title>
        <authorList>
            <person name="Spang A."/>
            <person name="Saw J.H."/>
            <person name="Jorgensen S.L."/>
            <person name="Zaremba-Niedzwiedzka K."/>
            <person name="Martijn J."/>
            <person name="Lind A.E."/>
            <person name="van Eijk R."/>
            <person name="Schleper C."/>
            <person name="Guy L."/>
            <person name="Ettema T.J."/>
        </authorList>
    </citation>
    <scope>NUCLEOTIDE SEQUENCE</scope>
</reference>
<feature type="region of interest" description="Disordered" evidence="1">
    <location>
        <begin position="62"/>
        <end position="99"/>
    </location>
</feature>
<dbReference type="EMBL" id="LAZR01006923">
    <property type="protein sequence ID" value="KKM88709.1"/>
    <property type="molecule type" value="Genomic_DNA"/>
</dbReference>
<name>A0A0F9L206_9ZZZZ</name>
<comment type="caution">
    <text evidence="2">The sequence shown here is derived from an EMBL/GenBank/DDBJ whole genome shotgun (WGS) entry which is preliminary data.</text>
</comment>
<proteinExistence type="predicted"/>
<organism evidence="2">
    <name type="scientific">marine sediment metagenome</name>
    <dbReference type="NCBI Taxonomy" id="412755"/>
    <lineage>
        <taxon>unclassified sequences</taxon>
        <taxon>metagenomes</taxon>
        <taxon>ecological metagenomes</taxon>
    </lineage>
</organism>
<accession>A0A0F9L206</accession>
<dbReference type="AlphaFoldDB" id="A0A0F9L206"/>
<sequence length="99" mass="11455">MMILKNQTRSSTRVWQFLKTHDAGCCEHQGIQHRGYRLILWDEYFIDVGLWGRRDTCGRCDEPKGKPVAPANKKQKQGVPPPFPPNLILKEDGTVEKRH</sequence>
<evidence type="ECO:0000313" key="2">
    <source>
        <dbReference type="EMBL" id="KKM88709.1"/>
    </source>
</evidence>
<gene>
    <name evidence="2" type="ORF">LCGC14_1256040</name>
</gene>
<protein>
    <submittedName>
        <fullName evidence="2">Uncharacterized protein</fullName>
    </submittedName>
</protein>
<evidence type="ECO:0000256" key="1">
    <source>
        <dbReference type="SAM" id="MobiDB-lite"/>
    </source>
</evidence>
<feature type="compositionally biased region" description="Basic and acidic residues" evidence="1">
    <location>
        <begin position="89"/>
        <end position="99"/>
    </location>
</feature>